<dbReference type="InterPro" id="IPR003399">
    <property type="entry name" value="Mce/MlaD"/>
</dbReference>
<dbReference type="KEGG" id="gph:GEMMAAP_19155"/>
<dbReference type="eggNOG" id="COG1463">
    <property type="taxonomic scope" value="Bacteria"/>
</dbReference>
<evidence type="ECO:0000256" key="2">
    <source>
        <dbReference type="SAM" id="Phobius"/>
    </source>
</evidence>
<feature type="domain" description="T-SNARE coiled-coil homology" evidence="3">
    <location>
        <begin position="173"/>
        <end position="228"/>
    </location>
</feature>
<gene>
    <name evidence="4" type="ORF">GEMMAAP_19155</name>
</gene>
<keyword evidence="2" id="KW-1133">Transmembrane helix</keyword>
<dbReference type="InterPro" id="IPR000727">
    <property type="entry name" value="T_SNARE_dom"/>
</dbReference>
<name>A0A143BML1_9BACT</name>
<evidence type="ECO:0000313" key="4">
    <source>
        <dbReference type="EMBL" id="AMW06326.1"/>
    </source>
</evidence>
<dbReference type="EMBL" id="CP011454">
    <property type="protein sequence ID" value="AMW06326.1"/>
    <property type="molecule type" value="Genomic_DNA"/>
</dbReference>
<evidence type="ECO:0000256" key="1">
    <source>
        <dbReference type="SAM" id="Coils"/>
    </source>
</evidence>
<dbReference type="InterPro" id="IPR052336">
    <property type="entry name" value="MlaD_Phospholipid_Transporter"/>
</dbReference>
<dbReference type="SUPFAM" id="SSF58038">
    <property type="entry name" value="SNARE fusion complex"/>
    <property type="match status" value="1"/>
</dbReference>
<feature type="coiled-coil region" evidence="1">
    <location>
        <begin position="255"/>
        <end position="282"/>
    </location>
</feature>
<evidence type="ECO:0000259" key="3">
    <source>
        <dbReference type="PROSITE" id="PS50192"/>
    </source>
</evidence>
<dbReference type="STRING" id="1379270.GEMMAAP_19155"/>
<dbReference type="RefSeq" id="WP_026851021.1">
    <property type="nucleotide sequence ID" value="NZ_CP011454.1"/>
</dbReference>
<dbReference type="OrthoDB" id="9769132at2"/>
<keyword evidence="2" id="KW-0812">Transmembrane</keyword>
<reference evidence="4 5" key="1">
    <citation type="journal article" date="2014" name="Proc. Natl. Acad. Sci. U.S.A.">
        <title>Functional type 2 photosynthetic reaction centers found in the rare bacterial phylum Gemmatimonadetes.</title>
        <authorList>
            <person name="Zeng Y."/>
            <person name="Feng F."/>
            <person name="Medova H."/>
            <person name="Dean J."/>
            <person name="Koblizek M."/>
        </authorList>
    </citation>
    <scope>NUCLEOTIDE SEQUENCE [LARGE SCALE GENOMIC DNA]</scope>
    <source>
        <strain evidence="4 5">AP64</strain>
    </source>
</reference>
<protein>
    <recommendedName>
        <fullName evidence="3">t-SNARE coiled-coil homology domain-containing protein</fullName>
    </recommendedName>
</protein>
<keyword evidence="2" id="KW-0472">Membrane</keyword>
<evidence type="ECO:0000313" key="5">
    <source>
        <dbReference type="Proteomes" id="UP000076404"/>
    </source>
</evidence>
<dbReference type="Pfam" id="PF02470">
    <property type="entry name" value="MlaD"/>
    <property type="match status" value="1"/>
</dbReference>
<keyword evidence="5" id="KW-1185">Reference proteome</keyword>
<reference evidence="4 5" key="2">
    <citation type="journal article" date="2016" name="Environ. Microbiol. Rep.">
        <title>Metagenomic evidence for the presence of phototrophic Gemmatimonadetes bacteria in diverse environments.</title>
        <authorList>
            <person name="Zeng Y."/>
            <person name="Baumbach J."/>
            <person name="Barbosa E.G."/>
            <person name="Azevedo V."/>
            <person name="Zhang C."/>
            <person name="Koblizek M."/>
        </authorList>
    </citation>
    <scope>NUCLEOTIDE SEQUENCE [LARGE SCALE GENOMIC DNA]</scope>
    <source>
        <strain evidence="4 5">AP64</strain>
    </source>
</reference>
<dbReference type="PANTHER" id="PTHR33371:SF4">
    <property type="entry name" value="INTERMEMBRANE PHOSPHOLIPID TRANSPORT SYSTEM BINDING PROTEIN MLAD"/>
    <property type="match status" value="1"/>
</dbReference>
<dbReference type="Proteomes" id="UP000076404">
    <property type="component" value="Chromosome"/>
</dbReference>
<keyword evidence="1" id="KW-0175">Coiled coil</keyword>
<dbReference type="PROSITE" id="PS50192">
    <property type="entry name" value="T_SNARE"/>
    <property type="match status" value="1"/>
</dbReference>
<dbReference type="AlphaFoldDB" id="A0A143BML1"/>
<accession>A0A143BML1</accession>
<sequence length="337" mass="36155">MTTTKRTSDFVVGLTVIVVTVVLIAGTLWLNQADLGGRTRHLVVRSRDVGGVALGNPVVIRGVRAGRVEAIALGDNNWVVLKLGLDREVELPNDPVVLLAASSLFGEWQATVTSRDGVPGDRELRAAVDEARTTGDTLAGAVLPDIAQLTAVAGRISGDVAEVAERVQVAFDDQAAKELRESIRNFATLSADLARTVNAQSKNLDRISTNVQTGLTTINAAAARLNTFSGRVDSATSRGELQTIVTNSQTAARELVDAAHNLRELTDRLDKTEINLSRAVARADSVFAKANSRSGTLGLMINDPALYQQSDSLVRELRALVADIKKNPRRYVNVRVF</sequence>
<feature type="transmembrane region" description="Helical" evidence="2">
    <location>
        <begin position="12"/>
        <end position="30"/>
    </location>
</feature>
<dbReference type="PANTHER" id="PTHR33371">
    <property type="entry name" value="INTERMEMBRANE PHOSPHOLIPID TRANSPORT SYSTEM BINDING PROTEIN MLAD-RELATED"/>
    <property type="match status" value="1"/>
</dbReference>
<organism evidence="4 5">
    <name type="scientific">Gemmatimonas phototrophica</name>
    <dbReference type="NCBI Taxonomy" id="1379270"/>
    <lineage>
        <taxon>Bacteria</taxon>
        <taxon>Pseudomonadati</taxon>
        <taxon>Gemmatimonadota</taxon>
        <taxon>Gemmatimonadia</taxon>
        <taxon>Gemmatimonadales</taxon>
        <taxon>Gemmatimonadaceae</taxon>
        <taxon>Gemmatimonas</taxon>
    </lineage>
</organism>
<proteinExistence type="predicted"/>